<evidence type="ECO:0000313" key="2">
    <source>
        <dbReference type="EMBL" id="MCV7172459.1"/>
    </source>
</evidence>
<dbReference type="EMBL" id="JACKSJ010000184">
    <property type="protein sequence ID" value="MCV7172459.1"/>
    <property type="molecule type" value="Genomic_DNA"/>
</dbReference>
<keyword evidence="1" id="KW-0812">Transmembrane</keyword>
<proteinExistence type="predicted"/>
<sequence>MTRRVWWIAGGVVVVVAAIGILLGVVLTGERSSPDCDAVRAVGDEAERFHDAVAKEVNGEAETPATEYGDLIARITAAANTIRDEGLARRAHDVAGLADRTAALVLRERTADFAAEFSRVGVELNANLMALSQACPDPGDRIRIGAPS</sequence>
<keyword evidence="3" id="KW-1185">Reference proteome</keyword>
<feature type="transmembrane region" description="Helical" evidence="1">
    <location>
        <begin position="6"/>
        <end position="27"/>
    </location>
</feature>
<dbReference type="Proteomes" id="UP001140293">
    <property type="component" value="Unassembled WGS sequence"/>
</dbReference>
<name>A0A9X2YSK3_9MYCO</name>
<dbReference type="AlphaFoldDB" id="A0A9X2YSK3"/>
<comment type="caution">
    <text evidence="2">The sequence shown here is derived from an EMBL/GenBank/DDBJ whole genome shotgun (WGS) entry which is preliminary data.</text>
</comment>
<keyword evidence="1" id="KW-0472">Membrane</keyword>
<reference evidence="2" key="1">
    <citation type="submission" date="2020-07" db="EMBL/GenBank/DDBJ databases">
        <authorList>
            <person name="Pettersson B.M.F."/>
            <person name="Behra P.R.K."/>
            <person name="Ramesh M."/>
            <person name="Das S."/>
            <person name="Dasgupta S."/>
            <person name="Kirsebom L.A."/>
        </authorList>
    </citation>
    <scope>NUCLEOTIDE SEQUENCE</scope>
    <source>
        <strain evidence="2">DSM 44615</strain>
    </source>
</reference>
<dbReference type="RefSeq" id="WP_264014635.1">
    <property type="nucleotide sequence ID" value="NZ_JACKSJ010000184.1"/>
</dbReference>
<reference evidence="2" key="2">
    <citation type="journal article" date="2022" name="BMC Genomics">
        <title>Comparative genome analysis of mycobacteria focusing on tRNA and non-coding RNA.</title>
        <authorList>
            <person name="Behra P.R.K."/>
            <person name="Pettersson B.M.F."/>
            <person name="Ramesh M."/>
            <person name="Das S."/>
            <person name="Dasgupta S."/>
            <person name="Kirsebom L.A."/>
        </authorList>
    </citation>
    <scope>NUCLEOTIDE SEQUENCE</scope>
    <source>
        <strain evidence="2">DSM 44615</strain>
    </source>
</reference>
<organism evidence="2 3">
    <name type="scientific">[Mycobacterium] manitobense</name>
    <dbReference type="NCBI Taxonomy" id="190147"/>
    <lineage>
        <taxon>Bacteria</taxon>
        <taxon>Bacillati</taxon>
        <taxon>Actinomycetota</taxon>
        <taxon>Actinomycetes</taxon>
        <taxon>Mycobacteriales</taxon>
        <taxon>Mycobacteriaceae</taxon>
        <taxon>Mycolicibacterium</taxon>
    </lineage>
</organism>
<protein>
    <submittedName>
        <fullName evidence="2">Uncharacterized protein</fullName>
    </submittedName>
</protein>
<gene>
    <name evidence="2" type="ORF">H7I41_21310</name>
</gene>
<evidence type="ECO:0000256" key="1">
    <source>
        <dbReference type="SAM" id="Phobius"/>
    </source>
</evidence>
<evidence type="ECO:0000313" key="3">
    <source>
        <dbReference type="Proteomes" id="UP001140293"/>
    </source>
</evidence>
<keyword evidence="1" id="KW-1133">Transmembrane helix</keyword>
<accession>A0A9X2YSK3</accession>